<dbReference type="EMBL" id="RHFK02000240">
    <property type="protein sequence ID" value="TWW54403.1"/>
    <property type="molecule type" value="Genomic_DNA"/>
</dbReference>
<keyword evidence="3" id="KW-1185">Reference proteome</keyword>
<dbReference type="EMBL" id="RHFK02000553">
    <property type="protein sequence ID" value="TWW53795.1"/>
    <property type="molecule type" value="Genomic_DNA"/>
</dbReference>
<dbReference type="Proteomes" id="UP000324091">
    <property type="component" value="Unassembled WGS sequence"/>
</dbReference>
<name>A0A5C6MGQ2_9TELE</name>
<evidence type="ECO:0000313" key="3">
    <source>
        <dbReference type="Proteomes" id="UP000324091"/>
    </source>
</evidence>
<accession>A0A5C6MGQ2</accession>
<comment type="caution">
    <text evidence="1">The sequence shown here is derived from an EMBL/GenBank/DDBJ whole genome shotgun (WGS) entry which is preliminary data.</text>
</comment>
<evidence type="ECO:0000313" key="1">
    <source>
        <dbReference type="EMBL" id="TWW53795.1"/>
    </source>
</evidence>
<proteinExistence type="predicted"/>
<organism evidence="1 3">
    <name type="scientific">Takifugu flavidus</name>
    <name type="common">sansaifugu</name>
    <dbReference type="NCBI Taxonomy" id="433684"/>
    <lineage>
        <taxon>Eukaryota</taxon>
        <taxon>Metazoa</taxon>
        <taxon>Chordata</taxon>
        <taxon>Craniata</taxon>
        <taxon>Vertebrata</taxon>
        <taxon>Euteleostomi</taxon>
        <taxon>Actinopterygii</taxon>
        <taxon>Neopterygii</taxon>
        <taxon>Teleostei</taxon>
        <taxon>Neoteleostei</taxon>
        <taxon>Acanthomorphata</taxon>
        <taxon>Eupercaria</taxon>
        <taxon>Tetraodontiformes</taxon>
        <taxon>Tetradontoidea</taxon>
        <taxon>Tetraodontidae</taxon>
        <taxon>Takifugu</taxon>
    </lineage>
</organism>
<reference evidence="1 3" key="1">
    <citation type="submission" date="2019-04" db="EMBL/GenBank/DDBJ databases">
        <title>Chromosome genome assembly for Takifugu flavidus.</title>
        <authorList>
            <person name="Xiao S."/>
        </authorList>
    </citation>
    <scope>NUCLEOTIDE SEQUENCE [LARGE SCALE GENOMIC DNA]</scope>
    <source>
        <strain evidence="1">HTHZ2018</strain>
        <tissue evidence="1">Muscle</tissue>
    </source>
</reference>
<protein>
    <submittedName>
        <fullName evidence="1">Uncharacterized protein</fullName>
    </submittedName>
</protein>
<sequence>MPQPQVVPGTGAPADDRADVRCKESFNVKAMFCTFGHRKIGLNGMLTPARAAKNGRTKKPARSFGDHQQDLALNLGRSLLTTWGRAIHFLSQAPHIQSQIDLMESQGRRRRNQGQHHASASGAIGSWSCWRGLRKG</sequence>
<evidence type="ECO:0000313" key="2">
    <source>
        <dbReference type="EMBL" id="TWW54403.1"/>
    </source>
</evidence>
<dbReference type="AlphaFoldDB" id="A0A5C6MGQ2"/>
<gene>
    <name evidence="2" type="ORF">D4764_0154790</name>
    <name evidence="1" type="ORF">D4764_0170150</name>
</gene>